<protein>
    <submittedName>
        <fullName evidence="1">Uncharacterized protein</fullName>
    </submittedName>
</protein>
<comment type="caution">
    <text evidence="1">The sequence shown here is derived from an EMBL/GenBank/DDBJ whole genome shotgun (WGS) entry which is preliminary data.</text>
</comment>
<dbReference type="InParanoid" id="A0A1Y2FRS3"/>
<accession>A0A1Y2FRS3</accession>
<dbReference type="SUPFAM" id="SSF55298">
    <property type="entry name" value="YjgF-like"/>
    <property type="match status" value="1"/>
</dbReference>
<dbReference type="Proteomes" id="UP000193467">
    <property type="component" value="Unassembled WGS sequence"/>
</dbReference>
<evidence type="ECO:0000313" key="2">
    <source>
        <dbReference type="Proteomes" id="UP000193467"/>
    </source>
</evidence>
<dbReference type="Gene3D" id="3.30.1330.40">
    <property type="entry name" value="RutC-like"/>
    <property type="match status" value="1"/>
</dbReference>
<keyword evidence="2" id="KW-1185">Reference proteome</keyword>
<dbReference type="EMBL" id="MCGR01000014">
    <property type="protein sequence ID" value="ORY86700.1"/>
    <property type="molecule type" value="Genomic_DNA"/>
</dbReference>
<evidence type="ECO:0000313" key="1">
    <source>
        <dbReference type="EMBL" id="ORY86700.1"/>
    </source>
</evidence>
<proteinExistence type="predicted"/>
<gene>
    <name evidence="1" type="ORF">BCR35DRAFT_44841</name>
</gene>
<dbReference type="OrthoDB" id="309640at2759"/>
<dbReference type="AlphaFoldDB" id="A0A1Y2FRS3"/>
<dbReference type="STRING" id="106004.A0A1Y2FRS3"/>
<organism evidence="1 2">
    <name type="scientific">Leucosporidium creatinivorum</name>
    <dbReference type="NCBI Taxonomy" id="106004"/>
    <lineage>
        <taxon>Eukaryota</taxon>
        <taxon>Fungi</taxon>
        <taxon>Dikarya</taxon>
        <taxon>Basidiomycota</taxon>
        <taxon>Pucciniomycotina</taxon>
        <taxon>Microbotryomycetes</taxon>
        <taxon>Leucosporidiales</taxon>
        <taxon>Leucosporidium</taxon>
    </lineage>
</organism>
<name>A0A1Y2FRS3_9BASI</name>
<sequence length="69" mass="7600">MSHLAYTTFKGIAEKWSYSQAVRIGDRIESAGQGGWHTDIGVWEKELNSQVDFAFGNVDRNLKLAGGKG</sequence>
<dbReference type="InterPro" id="IPR035959">
    <property type="entry name" value="RutC-like_sf"/>
</dbReference>
<reference evidence="1 2" key="1">
    <citation type="submission" date="2016-07" db="EMBL/GenBank/DDBJ databases">
        <title>Pervasive Adenine N6-methylation of Active Genes in Fungi.</title>
        <authorList>
            <consortium name="DOE Joint Genome Institute"/>
            <person name="Mondo S.J."/>
            <person name="Dannebaum R.O."/>
            <person name="Kuo R.C."/>
            <person name="Labutti K."/>
            <person name="Haridas S."/>
            <person name="Kuo A."/>
            <person name="Salamov A."/>
            <person name="Ahrendt S.R."/>
            <person name="Lipzen A."/>
            <person name="Sullivan W."/>
            <person name="Andreopoulos W.B."/>
            <person name="Clum A."/>
            <person name="Lindquist E."/>
            <person name="Daum C."/>
            <person name="Ramamoorthy G.K."/>
            <person name="Gryganskyi A."/>
            <person name="Culley D."/>
            <person name="Magnuson J.K."/>
            <person name="James T.Y."/>
            <person name="O'Malley M.A."/>
            <person name="Stajich J.E."/>
            <person name="Spatafora J.W."/>
            <person name="Visel A."/>
            <person name="Grigoriev I.V."/>
        </authorList>
    </citation>
    <scope>NUCLEOTIDE SEQUENCE [LARGE SCALE GENOMIC DNA]</scope>
    <source>
        <strain evidence="1 2">62-1032</strain>
    </source>
</reference>